<dbReference type="EMBL" id="AGUF01000046">
    <property type="protein sequence ID" value="EHK65951.1"/>
    <property type="molecule type" value="Genomic_DNA"/>
</dbReference>
<evidence type="ECO:0000313" key="3">
    <source>
        <dbReference type="EMBL" id="EHK65951.1"/>
    </source>
</evidence>
<name>H0F737_9BURK</name>
<dbReference type="SUPFAM" id="SSF54060">
    <property type="entry name" value="His-Me finger endonucleases"/>
    <property type="match status" value="1"/>
</dbReference>
<proteinExistence type="predicted"/>
<sequence>MTDTNNAEQPEQSLLRYDANSPSGLVWAVSRGCRKLGQPAGSRNGRGYFEVEHNHMRLMAHRVIWEMHYGPIPDGLCVDHINGRKTDNRIENLRLATKAENGQNQGKQSSNTTGIKGLTKHSVNGTWIGQIRCNGTRYSHYSRDRGEVVEWLKNKRQELHGDFARYE</sequence>
<keyword evidence="3" id="KW-0255">Endonuclease</keyword>
<dbReference type="Pfam" id="PF13392">
    <property type="entry name" value="HNH_3"/>
    <property type="match status" value="1"/>
</dbReference>
<keyword evidence="3" id="KW-0378">Hydrolase</keyword>
<evidence type="ECO:0000256" key="1">
    <source>
        <dbReference type="SAM" id="MobiDB-lite"/>
    </source>
</evidence>
<organism evidence="3 4">
    <name type="scientific">Achromobacter arsenitoxydans SY8</name>
    <dbReference type="NCBI Taxonomy" id="477184"/>
    <lineage>
        <taxon>Bacteria</taxon>
        <taxon>Pseudomonadati</taxon>
        <taxon>Pseudomonadota</taxon>
        <taxon>Betaproteobacteria</taxon>
        <taxon>Burkholderiales</taxon>
        <taxon>Alcaligenaceae</taxon>
        <taxon>Achromobacter</taxon>
    </lineage>
</organism>
<feature type="region of interest" description="Disordered" evidence="1">
    <location>
        <begin position="99"/>
        <end position="119"/>
    </location>
</feature>
<dbReference type="AlphaFoldDB" id="H0F737"/>
<dbReference type="SMART" id="SM00507">
    <property type="entry name" value="HNHc"/>
    <property type="match status" value="1"/>
</dbReference>
<evidence type="ECO:0000313" key="4">
    <source>
        <dbReference type="Proteomes" id="UP000003113"/>
    </source>
</evidence>
<dbReference type="eggNOG" id="ENOG50318PU">
    <property type="taxonomic scope" value="Bacteria"/>
</dbReference>
<feature type="domain" description="HNH nuclease" evidence="2">
    <location>
        <begin position="54"/>
        <end position="102"/>
    </location>
</feature>
<keyword evidence="4" id="KW-1185">Reference proteome</keyword>
<comment type="caution">
    <text evidence="3">The sequence shown here is derived from an EMBL/GenBank/DDBJ whole genome shotgun (WGS) entry which is preliminary data.</text>
</comment>
<evidence type="ECO:0000259" key="2">
    <source>
        <dbReference type="SMART" id="SM00507"/>
    </source>
</evidence>
<dbReference type="GO" id="GO:0004519">
    <property type="term" value="F:endonuclease activity"/>
    <property type="evidence" value="ECO:0007669"/>
    <property type="project" value="UniProtKB-KW"/>
</dbReference>
<dbReference type="InterPro" id="IPR003615">
    <property type="entry name" value="HNH_nuc"/>
</dbReference>
<dbReference type="OrthoDB" id="388551at2"/>
<dbReference type="RefSeq" id="WP_008162571.1">
    <property type="nucleotide sequence ID" value="NZ_AGUF01000046.1"/>
</dbReference>
<reference evidence="3 4" key="1">
    <citation type="journal article" date="2012" name="J. Bacteriol.">
        <title>Genome sequence of the highly efficient arsenite-oxidizing bacterium Achromobacter arsenitoxydans SY8.</title>
        <authorList>
            <person name="Li X."/>
            <person name="Hu Y."/>
            <person name="Gong J."/>
            <person name="Lin Y."/>
            <person name="Johnstone L."/>
            <person name="Rensing C."/>
            <person name="Wang G."/>
        </authorList>
    </citation>
    <scope>NUCLEOTIDE SEQUENCE [LARGE SCALE GENOMIC DNA]</scope>
    <source>
        <strain evidence="3 4">SY8</strain>
    </source>
</reference>
<dbReference type="Gene3D" id="3.90.75.20">
    <property type="match status" value="1"/>
</dbReference>
<gene>
    <name evidence="3" type="ORF">KYC_12518</name>
</gene>
<protein>
    <submittedName>
        <fullName evidence="3">HNH endonuclease</fullName>
    </submittedName>
</protein>
<feature type="compositionally biased region" description="Polar residues" evidence="1">
    <location>
        <begin position="100"/>
        <end position="114"/>
    </location>
</feature>
<dbReference type="InterPro" id="IPR044925">
    <property type="entry name" value="His-Me_finger_sf"/>
</dbReference>
<keyword evidence="3" id="KW-0540">Nuclease</keyword>
<dbReference type="STRING" id="477184.KYC_12518"/>
<accession>H0F737</accession>
<dbReference type="Proteomes" id="UP000003113">
    <property type="component" value="Unassembled WGS sequence"/>
</dbReference>